<dbReference type="AlphaFoldDB" id="A0A7Z1MIS4"/>
<dbReference type="InterPro" id="IPR036388">
    <property type="entry name" value="WH-like_DNA-bd_sf"/>
</dbReference>
<dbReference type="RefSeq" id="WP_017107329.1">
    <property type="nucleotide sequence ID" value="NZ_CP170596.1"/>
</dbReference>
<reference evidence="1" key="1">
    <citation type="submission" date="2016-07" db="EMBL/GenBank/DDBJ databases">
        <authorList>
            <person name="Kauffman K."/>
            <person name="Arevalo P."/>
            <person name="Polz M.F."/>
        </authorList>
    </citation>
    <scope>NUCLEOTIDE SEQUENCE</scope>
    <source>
        <strain evidence="1">10N.222.46.E12</strain>
    </source>
</reference>
<reference evidence="1" key="2">
    <citation type="journal article" date="2018" name="Nature">
        <title>A major lineage of non-tailed dsDNA viruses as unrecognized killers of marine bacteria.</title>
        <authorList>
            <person name="Kauffman K.M."/>
            <person name="Hussain F.A."/>
            <person name="Yang J."/>
            <person name="Arevalo P."/>
            <person name="Brown J.M."/>
            <person name="Chang W.K."/>
            <person name="VanInsberghe D."/>
            <person name="Elsherbini J."/>
            <person name="Sharma R.S."/>
            <person name="Cutler M.B."/>
            <person name="Kelly L."/>
            <person name="Polz M.F."/>
        </authorList>
    </citation>
    <scope>NUCLEOTIDE SEQUENCE</scope>
    <source>
        <strain evidence="1">10N.222.46.E12</strain>
    </source>
</reference>
<evidence type="ECO:0000313" key="1">
    <source>
        <dbReference type="EMBL" id="PMP29211.1"/>
    </source>
</evidence>
<sequence>MSYPMLDSDLEALKQTPELQGRAFGISRIQRFMGFGYNRAAHLVDAAVELGVLTRDQDSDWLVRLTEQN</sequence>
<dbReference type="EMBL" id="MDBS01000028">
    <property type="protein sequence ID" value="PMP29211.1"/>
    <property type="molecule type" value="Genomic_DNA"/>
</dbReference>
<evidence type="ECO:0008006" key="2">
    <source>
        <dbReference type="Google" id="ProtNLM"/>
    </source>
</evidence>
<accession>A0A7Z1MIS4</accession>
<name>A0A7Z1MIS4_9VIBR</name>
<organism evidence="1">
    <name type="scientific">Vibrio cyclitrophicus</name>
    <dbReference type="NCBI Taxonomy" id="47951"/>
    <lineage>
        <taxon>Bacteria</taxon>
        <taxon>Pseudomonadati</taxon>
        <taxon>Pseudomonadota</taxon>
        <taxon>Gammaproteobacteria</taxon>
        <taxon>Vibrionales</taxon>
        <taxon>Vibrionaceae</taxon>
        <taxon>Vibrio</taxon>
    </lineage>
</organism>
<gene>
    <name evidence="1" type="ORF">BCS90_17605</name>
</gene>
<comment type="caution">
    <text evidence="1">The sequence shown here is derived from an EMBL/GenBank/DDBJ whole genome shotgun (WGS) entry which is preliminary data.</text>
</comment>
<dbReference type="Gene3D" id="1.10.10.10">
    <property type="entry name" value="Winged helix-like DNA-binding domain superfamily/Winged helix DNA-binding domain"/>
    <property type="match status" value="1"/>
</dbReference>
<protein>
    <recommendedName>
        <fullName evidence="2">FtsK gamma domain-containing protein</fullName>
    </recommendedName>
</protein>
<proteinExistence type="predicted"/>